<dbReference type="STRING" id="1122934.SAMN02745691_01804"/>
<name>A0A1M6IK68_9FIRM</name>
<protein>
    <submittedName>
        <fullName evidence="4">Sporulation and spore germination</fullName>
    </submittedName>
</protein>
<feature type="region of interest" description="Disordered" evidence="1">
    <location>
        <begin position="23"/>
        <end position="44"/>
    </location>
</feature>
<keyword evidence="5" id="KW-1185">Reference proteome</keyword>
<dbReference type="Proteomes" id="UP000184342">
    <property type="component" value="Unassembled WGS sequence"/>
</dbReference>
<sequence length="365" mass="40589">MKRLITSLFLIIALLLSFSGCRNDGGDETSSSETETQTTDSETYTDPSLLHVLDFFPFSGDVHRKYRGLGNEFAEYDSFVDYSGENIMQMRVVNPGTTSVQVYRIDSGRLIQAYSAGETYFKWDFTGESNMEEVVMQEPLEKGNSWTLSDGSVRTITNTRASITVPYGTFDAVEITTERTDSTTRDYYVVGIGLVKSEFISDSDPENPISSELELIEWETPYSQTVRVYYPDFNNDRIVYVDKTAALHTNEEIAGILEESLKNIPAGSGLQAVIPADASLLSVRYDVSLQTVTVDFSSEFVSSMNAGAGLEGMILSSVADTFGYYFQTHQVSVTLEGGAYSSGHFYYEPGEFLETNWDAAMEYTP</sequence>
<accession>A0A1M6IK68</accession>
<keyword evidence="2" id="KW-0732">Signal</keyword>
<dbReference type="InterPro" id="IPR019606">
    <property type="entry name" value="GerMN"/>
</dbReference>
<evidence type="ECO:0000256" key="2">
    <source>
        <dbReference type="SAM" id="SignalP"/>
    </source>
</evidence>
<evidence type="ECO:0000313" key="5">
    <source>
        <dbReference type="Proteomes" id="UP000184342"/>
    </source>
</evidence>
<evidence type="ECO:0000256" key="1">
    <source>
        <dbReference type="SAM" id="MobiDB-lite"/>
    </source>
</evidence>
<organism evidence="4 5">
    <name type="scientific">Parasporobacterium paucivorans DSM 15970</name>
    <dbReference type="NCBI Taxonomy" id="1122934"/>
    <lineage>
        <taxon>Bacteria</taxon>
        <taxon>Bacillati</taxon>
        <taxon>Bacillota</taxon>
        <taxon>Clostridia</taxon>
        <taxon>Lachnospirales</taxon>
        <taxon>Lachnospiraceae</taxon>
        <taxon>Parasporobacterium</taxon>
    </lineage>
</organism>
<dbReference type="RefSeq" id="WP_073994087.1">
    <property type="nucleotide sequence ID" value="NZ_FQYT01000018.1"/>
</dbReference>
<proteinExistence type="predicted"/>
<feature type="signal peptide" evidence="2">
    <location>
        <begin position="1"/>
        <end position="22"/>
    </location>
</feature>
<dbReference type="SMART" id="SM00909">
    <property type="entry name" value="Germane"/>
    <property type="match status" value="1"/>
</dbReference>
<feature type="compositionally biased region" description="Low complexity" evidence="1">
    <location>
        <begin position="28"/>
        <end position="44"/>
    </location>
</feature>
<dbReference type="EMBL" id="FQYT01000018">
    <property type="protein sequence ID" value="SHJ34860.1"/>
    <property type="molecule type" value="Genomic_DNA"/>
</dbReference>
<dbReference type="OrthoDB" id="1683231at2"/>
<dbReference type="Gene3D" id="2.40.360.20">
    <property type="match status" value="1"/>
</dbReference>
<dbReference type="AlphaFoldDB" id="A0A1M6IK68"/>
<feature type="domain" description="GerMN" evidence="3">
    <location>
        <begin position="254"/>
        <end position="344"/>
    </location>
</feature>
<dbReference type="Pfam" id="PF10646">
    <property type="entry name" value="Germane"/>
    <property type="match status" value="1"/>
</dbReference>
<gene>
    <name evidence="4" type="ORF">SAMN02745691_01804</name>
</gene>
<evidence type="ECO:0000313" key="4">
    <source>
        <dbReference type="EMBL" id="SHJ34860.1"/>
    </source>
</evidence>
<dbReference type="PROSITE" id="PS51257">
    <property type="entry name" value="PROKAR_LIPOPROTEIN"/>
    <property type="match status" value="1"/>
</dbReference>
<feature type="chain" id="PRO_5039187409" evidence="2">
    <location>
        <begin position="23"/>
        <end position="365"/>
    </location>
</feature>
<reference evidence="4 5" key="1">
    <citation type="submission" date="2016-11" db="EMBL/GenBank/DDBJ databases">
        <authorList>
            <person name="Jaros S."/>
            <person name="Januszkiewicz K."/>
            <person name="Wedrychowicz H."/>
        </authorList>
    </citation>
    <scope>NUCLEOTIDE SEQUENCE [LARGE SCALE GENOMIC DNA]</scope>
    <source>
        <strain evidence="4 5">DSM 15970</strain>
    </source>
</reference>
<evidence type="ECO:0000259" key="3">
    <source>
        <dbReference type="SMART" id="SM00909"/>
    </source>
</evidence>